<evidence type="ECO:0000259" key="12">
    <source>
        <dbReference type="Pfam" id="PF24657"/>
    </source>
</evidence>
<evidence type="ECO:0008006" key="16">
    <source>
        <dbReference type="Google" id="ProtNLM"/>
    </source>
</evidence>
<dbReference type="GO" id="GO:0006384">
    <property type="term" value="P:transcription initiation at RNA polymerase III promoter"/>
    <property type="evidence" value="ECO:0007669"/>
    <property type="project" value="InterPro"/>
</dbReference>
<accession>A0A8J5F7G4</accession>
<dbReference type="EMBL" id="JACMSC010000016">
    <property type="protein sequence ID" value="KAG6480733.1"/>
    <property type="molecule type" value="Genomic_DNA"/>
</dbReference>
<dbReference type="Proteomes" id="UP000734854">
    <property type="component" value="Unassembled WGS sequence"/>
</dbReference>
<feature type="compositionally biased region" description="Polar residues" evidence="6">
    <location>
        <begin position="1024"/>
        <end position="1034"/>
    </location>
</feature>
<evidence type="ECO:0000256" key="1">
    <source>
        <dbReference type="ARBA" id="ARBA00004123"/>
    </source>
</evidence>
<keyword evidence="15" id="KW-1185">Reference proteome</keyword>
<dbReference type="InterPro" id="IPR056428">
    <property type="entry name" value="WH_GTF3C1"/>
</dbReference>
<protein>
    <recommendedName>
        <fullName evidence="16">B-block binding subunit of TFIIIC</fullName>
    </recommendedName>
</protein>
<dbReference type="GO" id="GO:0000127">
    <property type="term" value="C:transcription factor TFIIIC complex"/>
    <property type="evidence" value="ECO:0007669"/>
    <property type="project" value="InterPro"/>
</dbReference>
<keyword evidence="4" id="KW-0804">Transcription</keyword>
<keyword evidence="2" id="KW-0597">Phosphoprotein</keyword>
<evidence type="ECO:0000313" key="15">
    <source>
        <dbReference type="Proteomes" id="UP000734854"/>
    </source>
</evidence>
<evidence type="ECO:0000259" key="10">
    <source>
        <dbReference type="Pfam" id="PF24538"/>
    </source>
</evidence>
<dbReference type="GO" id="GO:0005634">
    <property type="term" value="C:nucleus"/>
    <property type="evidence" value="ECO:0007669"/>
    <property type="project" value="UniProtKB-SubCell"/>
</dbReference>
<dbReference type="CDD" id="cd16169">
    <property type="entry name" value="Tau138_eWH"/>
    <property type="match status" value="1"/>
</dbReference>
<gene>
    <name evidence="14" type="ORF">ZIOFF_057318</name>
</gene>
<name>A0A8J5F7G4_ZINOF</name>
<sequence length="1876" mass="212933">MDSILSVLVEEVCARAAAGIPVSELWPSLRPSVSAAGLPLGEAVKKAIWVRLLSHPGLRVKADGTALSSQDPLIQSFEGAERIGARIVAEDHLRDAFLGIYDLKASSSEISKIQRAALERLASSRSYSNRESNDGEDSSASASDGTKGVTQSELGKEFGIKGNNLFYIVRNLESQQLIVRQSTIVRAKELGTKGEDAPTNTSIVSTNLLHLSRYAKNFNLNSQQRFEITRADILEGTADIDGCSANFGYASGDFSKHDVSIKDYLPAMQVICEKLEEACEKVLVVSDIKKSLGYRKGAGHRAWRAILQRLKEANLVEEIQAEVNGGVVICLRLLKKFHSSDFQPKKVMLSHDSFDKENVTTGGKRAHITDQLVELPLEHCIYDMVDAEGQKGITMPEVCRRLGFTSKKLHKRFVSMRERFRLCFQAEIHEKAATYRIWTFENFPQHSSDSIPSKQEVLEDKNVHLLQLTNPNSSTCQLTDSYSSEPLILDKKDCGLIESVPSELDQDVQEVNCRVDQQNGASELALVPYDPKPANVGTMLEMHTLCSEEGHCLSSTFSKVESIQRPRCLPTLTSSRREERIVKKLKLEKIVLVTELYRWLEELEKGKHTKMCRKTLTCILNKLQKQGLCKCIKVSIPIVTNFNRHRVTEVVLHPSIENLSPELLEKIYHKQRDFDMQIRKHASSRLRNDIPVHKFASSKITSNVEDGKPIVLEAMRANGFVFARMVRAKLLHKFLWSYVRNSPSWHDAANSNHRWYDMKCPQSTCHIFLLHEAVKMMPLELFLQVVGSPKEIENMVEHCRLGLRLSDIPLSEYKNLVDDDATKRLSGIINILIRMKLLQLVREGLNEEDNPVLTYAIELKPYIEEPMTQTLTPSHVKVDLHPRIRHDFVLLKLEAVDVYWETLEYCFAAANKETACHAFPGSSVHEAFQTRSWTSLRVMTAEQRTELLNRLNTVDSKKKISFKECIRIARELNLTVEQVLRFSYDKRQSRPSYRYSRSLKSTEHAKHIDKYNSEPFGRKRKRSSTGGSQKSSPEQIEPPNANENHLSDSRDHENGRNLAVLSIVHAKRFFWNDRLDRLLYFNVLCFLLWGCDSSSQLVIQYARQRAILGTRFYRVEWRSLSDLPALPLTCGRRMALLNSNSNVRRAVMRLCNLLGERYVRYLEKARMEKEPLSQNFSRNHDSGSQQSLPQYFWDNSEDPDVRTAVDEVLQYKRLAKFQNVKRLEHKHRKEWPDISPTDATSSCIQKLPASTEHETVSECDGNKSLNHISRHQKVNVVSTSPNRSSSRHSHGNIAKILNSRYIMMKRKVCESLAVSNAVELLKLVFLNTSASPEAQSSLRVTLQLYSEHEIFAAFNFLKEKNFLVVGHGTQPFVLSKKFWHHASSSPFPVDSGKRSDEFSGWLDKHDKDLMEDGVSLGRDLQCGEFYHLFALVSSGEFSVSPCLPKKGIGEVDETVEQEILDDLGNLKRKNDEVDLSDFKIVKKPRLEMMIDNDYNSRREKGFPGIKVVITRKIISQAGTFMVPEEHKNHEYSVSYDMNNQGLPCGTSDIALSNSCQSLESKETVPDKLPWDALISYAECLSGPYVTNDLTKFSAEIFEAVHSAVCKAGEEGLNMEEISEAMNVEVRQYTEIIVDTLEAFQLVIKVNSYDNVRVLDSSYKCKYFLQSPGVQHAYKKIPCCKDPVETHEASRDNFPRRPDINNHEPSEYLSDGHEVSFVDLPSETIVLDVEKEYVKSGLTLPEENTQVSDSKPKKDIEDGNCSTASCRPILPWINGDGSINTIVLKGLTRRLLGTIMQNPGILEEEIIQRMDVLNPQSCRKLLELMILDNHLTMRRLPQTSSSTPPTLLRKLLGPNLTKVQPVFRKHFFANPLSSSLF</sequence>
<evidence type="ECO:0000256" key="2">
    <source>
        <dbReference type="ARBA" id="ARBA00022553"/>
    </source>
</evidence>
<evidence type="ECO:0000313" key="14">
    <source>
        <dbReference type="EMBL" id="KAG6480733.1"/>
    </source>
</evidence>
<evidence type="ECO:0000259" key="9">
    <source>
        <dbReference type="Pfam" id="PF24101"/>
    </source>
</evidence>
<evidence type="ECO:0000256" key="3">
    <source>
        <dbReference type="ARBA" id="ARBA00023125"/>
    </source>
</evidence>
<dbReference type="GO" id="GO:0003677">
    <property type="term" value="F:DNA binding"/>
    <property type="evidence" value="ECO:0007669"/>
    <property type="project" value="UniProtKB-KW"/>
</dbReference>
<evidence type="ECO:0000259" key="7">
    <source>
        <dbReference type="Pfam" id="PF04182"/>
    </source>
</evidence>
<comment type="caution">
    <text evidence="14">The sequence shown here is derived from an EMBL/GenBank/DDBJ whole genome shotgun (WGS) entry which is preliminary data.</text>
</comment>
<dbReference type="Pfam" id="PF24655">
    <property type="entry name" value="DUF7645"/>
    <property type="match status" value="1"/>
</dbReference>
<keyword evidence="5" id="KW-0539">Nucleus</keyword>
<proteinExistence type="predicted"/>
<dbReference type="InterPro" id="IPR056467">
    <property type="entry name" value="eWH_GTF3C1"/>
</dbReference>
<feature type="domain" description="B-block binding subunit of TFIIIC" evidence="7">
    <location>
        <begin position="142"/>
        <end position="217"/>
    </location>
</feature>
<organism evidence="14 15">
    <name type="scientific">Zingiber officinale</name>
    <name type="common">Ginger</name>
    <name type="synonym">Amomum zingiber</name>
    <dbReference type="NCBI Taxonomy" id="94328"/>
    <lineage>
        <taxon>Eukaryota</taxon>
        <taxon>Viridiplantae</taxon>
        <taxon>Streptophyta</taxon>
        <taxon>Embryophyta</taxon>
        <taxon>Tracheophyta</taxon>
        <taxon>Spermatophyta</taxon>
        <taxon>Magnoliopsida</taxon>
        <taxon>Liliopsida</taxon>
        <taxon>Zingiberales</taxon>
        <taxon>Zingiberaceae</taxon>
        <taxon>Zingiber</taxon>
    </lineage>
</organism>
<feature type="region of interest" description="Disordered" evidence="6">
    <location>
        <begin position="1010"/>
        <end position="1051"/>
    </location>
</feature>
<feature type="domain" description="GTF3C1 extended winged-helix" evidence="9">
    <location>
        <begin position="571"/>
        <end position="679"/>
    </location>
</feature>
<feature type="domain" description="General transcription factor 3C polypeptide 1 winged-helix" evidence="8">
    <location>
        <begin position="1"/>
        <end position="101"/>
    </location>
</feature>
<evidence type="ECO:0000256" key="6">
    <source>
        <dbReference type="SAM" id="MobiDB-lite"/>
    </source>
</evidence>
<dbReference type="Pfam" id="PF24657">
    <property type="entry name" value="DUF7646"/>
    <property type="match status" value="1"/>
</dbReference>
<reference evidence="14 15" key="1">
    <citation type="submission" date="2020-08" db="EMBL/GenBank/DDBJ databases">
        <title>Plant Genome Project.</title>
        <authorList>
            <person name="Zhang R.-G."/>
        </authorList>
    </citation>
    <scope>NUCLEOTIDE SEQUENCE [LARGE SCALE GENOMIC DNA]</scope>
    <source>
        <tissue evidence="14">Rhizome</tissue>
    </source>
</reference>
<evidence type="ECO:0000256" key="4">
    <source>
        <dbReference type="ARBA" id="ARBA00023163"/>
    </source>
</evidence>
<feature type="domain" description="DUF7646" evidence="12">
    <location>
        <begin position="363"/>
        <end position="446"/>
    </location>
</feature>
<evidence type="ECO:0000259" key="8">
    <source>
        <dbReference type="Pfam" id="PF23704"/>
    </source>
</evidence>
<feature type="domain" description="DUF7645" evidence="11">
    <location>
        <begin position="935"/>
        <end position="990"/>
    </location>
</feature>
<dbReference type="PANTHER" id="PTHR15180:SF1">
    <property type="entry name" value="GENERAL TRANSCRIPTION FACTOR 3C POLYPEPTIDE 1"/>
    <property type="match status" value="1"/>
</dbReference>
<evidence type="ECO:0000259" key="11">
    <source>
        <dbReference type="Pfam" id="PF24655"/>
    </source>
</evidence>
<evidence type="ECO:0000256" key="5">
    <source>
        <dbReference type="ARBA" id="ARBA00023242"/>
    </source>
</evidence>
<dbReference type="GO" id="GO:0042791">
    <property type="term" value="P:5S class rRNA transcription by RNA polymerase III"/>
    <property type="evidence" value="ECO:0007669"/>
    <property type="project" value="TreeGrafter"/>
</dbReference>
<keyword evidence="3" id="KW-0238">DNA-binding</keyword>
<dbReference type="InterPro" id="IPR056020">
    <property type="entry name" value="DUF7599"/>
</dbReference>
<comment type="subcellular location">
    <subcellularLocation>
        <location evidence="1">Nucleus</location>
    </subcellularLocation>
</comment>
<feature type="region of interest" description="Disordered" evidence="6">
    <location>
        <begin position="124"/>
        <end position="150"/>
    </location>
</feature>
<evidence type="ECO:0000259" key="13">
    <source>
        <dbReference type="Pfam" id="PF24658"/>
    </source>
</evidence>
<dbReference type="Pfam" id="PF24101">
    <property type="entry name" value="WHD_GTF3C1"/>
    <property type="match status" value="1"/>
</dbReference>
<feature type="domain" description="DUF7599" evidence="10">
    <location>
        <begin position="262"/>
        <end position="346"/>
    </location>
</feature>
<dbReference type="InterPro" id="IPR044210">
    <property type="entry name" value="Tfc3-like"/>
</dbReference>
<dbReference type="InterPro" id="IPR056064">
    <property type="entry name" value="DUF7647"/>
</dbReference>
<feature type="domain" description="DUF7647" evidence="13">
    <location>
        <begin position="761"/>
        <end position="934"/>
    </location>
</feature>
<dbReference type="InterPro" id="IPR035625">
    <property type="entry name" value="Tfc3-like_eWH"/>
</dbReference>
<dbReference type="InterPro" id="IPR007309">
    <property type="entry name" value="TFIIIC_Bblock-bd"/>
</dbReference>
<dbReference type="PANTHER" id="PTHR15180">
    <property type="entry name" value="GENERAL TRANSCRIPTION FACTOR 3C POLYPEPTIDE 1"/>
    <property type="match status" value="1"/>
</dbReference>
<dbReference type="Pfam" id="PF24658">
    <property type="entry name" value="DUF7647"/>
    <property type="match status" value="1"/>
</dbReference>
<dbReference type="Pfam" id="PF04182">
    <property type="entry name" value="B-block_TFIIIC"/>
    <property type="match status" value="1"/>
</dbReference>
<dbReference type="InterPro" id="IPR056062">
    <property type="entry name" value="DUF7645"/>
</dbReference>
<dbReference type="Pfam" id="PF23704">
    <property type="entry name" value="WHD_GTF3C1_N"/>
    <property type="match status" value="1"/>
</dbReference>
<dbReference type="InterPro" id="IPR056063">
    <property type="entry name" value="DUF7646"/>
</dbReference>
<dbReference type="Pfam" id="PF24538">
    <property type="entry name" value="DUF7599"/>
    <property type="match status" value="1"/>
</dbReference>